<reference evidence="1 2" key="1">
    <citation type="submission" date="2020-08" db="EMBL/GenBank/DDBJ databases">
        <title>Sphingobacterium sp. DN00404 isolated from aquaculture water.</title>
        <authorList>
            <person name="Zhang M."/>
        </authorList>
    </citation>
    <scope>NUCLEOTIDE SEQUENCE [LARGE SCALE GENOMIC DNA]</scope>
    <source>
        <strain evidence="1 2">KCTC 32294</strain>
    </source>
</reference>
<gene>
    <name evidence="1" type="ORF">H8B17_07345</name>
</gene>
<dbReference type="EMBL" id="JACNYK010000002">
    <property type="protein sequence ID" value="MBD1425389.1"/>
    <property type="molecule type" value="Genomic_DNA"/>
</dbReference>
<dbReference type="RefSeq" id="WP_223816418.1">
    <property type="nucleotide sequence ID" value="NZ_JACNYK010000002.1"/>
</dbReference>
<comment type="caution">
    <text evidence="1">The sequence shown here is derived from an EMBL/GenBank/DDBJ whole genome shotgun (WGS) entry which is preliminary data.</text>
</comment>
<name>A0ABR7Y260_9SPHI</name>
<proteinExistence type="predicted"/>
<protein>
    <submittedName>
        <fullName evidence="1">Uncharacterized protein</fullName>
    </submittedName>
</protein>
<keyword evidence="2" id="KW-1185">Reference proteome</keyword>
<organism evidence="1 2">
    <name type="scientific">Sphingobacterium arenae</name>
    <dbReference type="NCBI Taxonomy" id="1280598"/>
    <lineage>
        <taxon>Bacteria</taxon>
        <taxon>Pseudomonadati</taxon>
        <taxon>Bacteroidota</taxon>
        <taxon>Sphingobacteriia</taxon>
        <taxon>Sphingobacteriales</taxon>
        <taxon>Sphingobacteriaceae</taxon>
        <taxon>Sphingobacterium</taxon>
    </lineage>
</organism>
<sequence>MDKLRPPIIDLSPHRMLHQKYQKQDYDYSIITFKLKVKTNDSDDTSRFAPLIIQYKSSRDQVRMKYG</sequence>
<evidence type="ECO:0000313" key="2">
    <source>
        <dbReference type="Proteomes" id="UP000606494"/>
    </source>
</evidence>
<evidence type="ECO:0000313" key="1">
    <source>
        <dbReference type="EMBL" id="MBD1425389.1"/>
    </source>
</evidence>
<accession>A0ABR7Y260</accession>
<dbReference type="Proteomes" id="UP000606494">
    <property type="component" value="Unassembled WGS sequence"/>
</dbReference>